<dbReference type="EMBL" id="LANQ01000001">
    <property type="protein sequence ID" value="KJV58504.1"/>
    <property type="molecule type" value="Genomic_DNA"/>
</dbReference>
<evidence type="ECO:0000313" key="3">
    <source>
        <dbReference type="Proteomes" id="UP000033475"/>
    </source>
</evidence>
<proteinExistence type="predicted"/>
<accession>A0A0F3MV93</accession>
<comment type="caution">
    <text evidence="2">The sequence shown here is derived from an EMBL/GenBank/DDBJ whole genome shotgun (WGS) entry which is preliminary data.</text>
</comment>
<feature type="signal peptide" evidence="1">
    <location>
        <begin position="1"/>
        <end position="29"/>
    </location>
</feature>
<evidence type="ECO:0000256" key="1">
    <source>
        <dbReference type="SAM" id="SignalP"/>
    </source>
</evidence>
<gene>
    <name evidence="2" type="ORF">RFEPED_0889</name>
</gene>
<reference evidence="2 3" key="1">
    <citation type="submission" date="2015-01" db="EMBL/GenBank/DDBJ databases">
        <title>Genome Sequencing of Rickettsiales.</title>
        <authorList>
            <person name="Daugherty S.C."/>
            <person name="Su Q."/>
            <person name="Abolude K."/>
            <person name="Beier-Sexton M."/>
            <person name="Carlyon J.A."/>
            <person name="Carter R."/>
            <person name="Day N.P."/>
            <person name="Dumler S.J."/>
            <person name="Dyachenko V."/>
            <person name="Godinez A."/>
            <person name="Kurtti T.J."/>
            <person name="Lichay M."/>
            <person name="Mullins K.E."/>
            <person name="Ott S."/>
            <person name="Pappas-Brown V."/>
            <person name="Paris D.H."/>
            <person name="Patel P."/>
            <person name="Richards A.L."/>
            <person name="Sadzewicz L."/>
            <person name="Sears K."/>
            <person name="Seidman D."/>
            <person name="Sengamalay N."/>
            <person name="Stenos J."/>
            <person name="Tallon L.J."/>
            <person name="Vincent G."/>
            <person name="Fraser C.M."/>
            <person name="Munderloh U."/>
            <person name="Dunning-Hotopp J.C."/>
        </authorList>
    </citation>
    <scope>NUCLEOTIDE SEQUENCE [LARGE SCALE GENOMIC DNA]</scope>
    <source>
        <strain evidence="2 3">Pedreira</strain>
    </source>
</reference>
<name>A0A0F3MV93_RICFI</name>
<organism evidence="2 3">
    <name type="scientific">Rickettsia felis str. Pedreira</name>
    <dbReference type="NCBI Taxonomy" id="1359196"/>
    <lineage>
        <taxon>Bacteria</taxon>
        <taxon>Pseudomonadati</taxon>
        <taxon>Pseudomonadota</taxon>
        <taxon>Alphaproteobacteria</taxon>
        <taxon>Rickettsiales</taxon>
        <taxon>Rickettsiaceae</taxon>
        <taxon>Rickettsieae</taxon>
        <taxon>Rickettsia</taxon>
        <taxon>spotted fever group</taxon>
    </lineage>
</organism>
<protein>
    <submittedName>
        <fullName evidence="2">Putative cell surface antigen-like protein Sca10</fullName>
    </submittedName>
</protein>
<keyword evidence="1" id="KW-0732">Signal</keyword>
<dbReference type="Proteomes" id="UP000033475">
    <property type="component" value="Unassembled WGS sequence"/>
</dbReference>
<evidence type="ECO:0000313" key="2">
    <source>
        <dbReference type="EMBL" id="KJV58504.1"/>
    </source>
</evidence>
<dbReference type="PATRIC" id="fig|1359196.3.peg.862"/>
<sequence>MTNMKKTFFNKLLLATSSMGLLASMESSAAVVVAVPHENNTSYVMDPMRGGDRPQDWRSNNGAQYQPQNGDDIILRRAHLINFNQNININDINIYGYSASTFIDNWHNGINDRREMGGIAITPGFGANRIVTINNIINSDANNYRIAGSNALGEALIYGNKNAKVRVDLLESLNDLKLIITGNDISAVDSIVMSGGTNEIIFRNPIKVKSKIYARNILQGKVKIESNNIVFESPIGNDGRDNHSISIFKVDDNISVTLENNIAAEDINLGKNSTVIIDTTKRNIDVRSGIVVNNTVDNQGIVQVRGHAKNTVTFHENIGVQDFKAAEIQIENGKKTEFKQKVYAKKITVASNDVVFEEKLDMAQYNQNNRGNRTNLIHTGNLEFTNRGKVKFNKDYVGTITTSKANIGEVIL</sequence>
<dbReference type="AlphaFoldDB" id="A0A0F3MV93"/>
<feature type="chain" id="PRO_5002464986" evidence="1">
    <location>
        <begin position="30"/>
        <end position="412"/>
    </location>
</feature>